<reference evidence="2 3" key="1">
    <citation type="journal article" date="2014" name="Genome Biol. Evol.">
        <title>Comparative genomics and transcriptomics analyses reveal divergent lifestyle features of nematode endoparasitic fungus Hirsutella minnesotensis.</title>
        <authorList>
            <person name="Lai Y."/>
            <person name="Liu K."/>
            <person name="Zhang X."/>
            <person name="Zhang X."/>
            <person name="Li K."/>
            <person name="Wang N."/>
            <person name="Shu C."/>
            <person name="Wu Y."/>
            <person name="Wang C."/>
            <person name="Bushley K.E."/>
            <person name="Xiang M."/>
            <person name="Liu X."/>
        </authorList>
    </citation>
    <scope>NUCLEOTIDE SEQUENCE [LARGE SCALE GENOMIC DNA]</scope>
    <source>
        <strain evidence="2 3">3608</strain>
    </source>
</reference>
<dbReference type="PANTHER" id="PTHR37171">
    <property type="entry name" value="SERINE/THREONINE-PROTEIN KINASE YRZF-RELATED"/>
    <property type="match status" value="1"/>
</dbReference>
<keyword evidence="3" id="KW-1185">Reference proteome</keyword>
<feature type="region of interest" description="Disordered" evidence="1">
    <location>
        <begin position="418"/>
        <end position="514"/>
    </location>
</feature>
<evidence type="ECO:0000313" key="3">
    <source>
        <dbReference type="Proteomes" id="UP000054481"/>
    </source>
</evidence>
<proteinExistence type="predicted"/>
<dbReference type="Proteomes" id="UP000054481">
    <property type="component" value="Unassembled WGS sequence"/>
</dbReference>
<evidence type="ECO:0008006" key="4">
    <source>
        <dbReference type="Google" id="ProtNLM"/>
    </source>
</evidence>
<dbReference type="SUPFAM" id="SSF56112">
    <property type="entry name" value="Protein kinase-like (PK-like)"/>
    <property type="match status" value="1"/>
</dbReference>
<dbReference type="InterPro" id="IPR052396">
    <property type="entry name" value="Meiotic_Drive_Suppr_Kinase"/>
</dbReference>
<dbReference type="Pfam" id="PF06293">
    <property type="entry name" value="Kdo"/>
    <property type="match status" value="1"/>
</dbReference>
<feature type="compositionally biased region" description="Basic residues" evidence="1">
    <location>
        <begin position="491"/>
        <end position="500"/>
    </location>
</feature>
<feature type="compositionally biased region" description="Basic residues" evidence="1">
    <location>
        <begin position="434"/>
        <end position="444"/>
    </location>
</feature>
<dbReference type="EMBL" id="KQ030683">
    <property type="protein sequence ID" value="KJZ69734.1"/>
    <property type="molecule type" value="Genomic_DNA"/>
</dbReference>
<evidence type="ECO:0000313" key="2">
    <source>
        <dbReference type="EMBL" id="KJZ69734.1"/>
    </source>
</evidence>
<dbReference type="AlphaFoldDB" id="A0A0F8A1V0"/>
<feature type="compositionally biased region" description="Basic residues" evidence="1">
    <location>
        <begin position="238"/>
        <end position="247"/>
    </location>
</feature>
<dbReference type="OrthoDB" id="2156052at2759"/>
<dbReference type="InterPro" id="IPR011009">
    <property type="entry name" value="Kinase-like_dom_sf"/>
</dbReference>
<feature type="region of interest" description="Disordered" evidence="1">
    <location>
        <begin position="16"/>
        <end position="49"/>
    </location>
</feature>
<feature type="region of interest" description="Disordered" evidence="1">
    <location>
        <begin position="198"/>
        <end position="248"/>
    </location>
</feature>
<dbReference type="Gene3D" id="1.10.510.10">
    <property type="entry name" value="Transferase(Phosphotransferase) domain 1"/>
    <property type="match status" value="1"/>
</dbReference>
<feature type="compositionally biased region" description="Polar residues" evidence="1">
    <location>
        <begin position="472"/>
        <end position="484"/>
    </location>
</feature>
<gene>
    <name evidence="2" type="ORF">HIM_10874</name>
</gene>
<protein>
    <recommendedName>
        <fullName evidence="4">Protein kinase domain-containing protein</fullName>
    </recommendedName>
</protein>
<evidence type="ECO:0000256" key="1">
    <source>
        <dbReference type="SAM" id="MobiDB-lite"/>
    </source>
</evidence>
<dbReference type="PANTHER" id="PTHR37171:SF1">
    <property type="entry name" value="SERINE_THREONINE-PROTEIN KINASE YRZF-RELATED"/>
    <property type="match status" value="1"/>
</dbReference>
<sequence>MDDIENLRRRLREEQFRREEAESRALVDQRRREEEQRRREEAESRALVDQRRREAAEQLAVASRPQTLQQYLETCHSLHLAMQVITDRSSTTQGETTNPAGRIFPRRIIPWDDFVVRQEEIWDDLSMGELFSKPIFPSQHQMEYVESLLKPISSELGLRDFERDVVENAVQKLVDRAYTDPLLRSSLGLQGTVTFESHTNLGTTNDPISEPMGNMSLGRGSAGPAATTSALKPPSAPKSRRRARGKGNRADQFCIYRTSDGQDVPTLAIEYKAPHKLSIDEVVTGLESEIHPERDVINKDGQGFAFTARRLAAAVVTQLFSYMIGKGIQYGYVCTGQAFVFLHIPDDPSTVYFSVCVPNQDVMYDEETRLHRTAVAQVFAFILQALRARPPPETWHDEAETLGTWAVEYDDILRNIPASERKRKEPRASPYRPQRWKGFKRSPIRTRSGCQPPGSTIGQPEDDDEDPPSPTPNQSRTGGKTSVAGTGSRGGGKRGRHRGKQQQSGPATKPDIQSRPFCTQRCLLGLAYGWPMDESCPNADNHGQGHINRLEFLRLMRDQLATDRGRDADCAPIHRSGSRGSLFKVRLSSHGYTLVAKGVESLDLACLQHENEMYDRLRPIQGKYVPVCLGSIDLVRPYHYDSGVYVHFLFLSWAGQPLLHCTDEAVKAGIDDAVSKIFKAMHKLRVLHRDAEPRNMLYNPDSGKLMVVDFERAEFRGRQPLGLIVPNLQNRKRKRGILQKKKDDFARELECAVGGVERVLQACPVRKSPA</sequence>
<accession>A0A0F8A1V0</accession>
<organism evidence="2 3">
    <name type="scientific">Hirsutella minnesotensis 3608</name>
    <dbReference type="NCBI Taxonomy" id="1043627"/>
    <lineage>
        <taxon>Eukaryota</taxon>
        <taxon>Fungi</taxon>
        <taxon>Dikarya</taxon>
        <taxon>Ascomycota</taxon>
        <taxon>Pezizomycotina</taxon>
        <taxon>Sordariomycetes</taxon>
        <taxon>Hypocreomycetidae</taxon>
        <taxon>Hypocreales</taxon>
        <taxon>Ophiocordycipitaceae</taxon>
        <taxon>Hirsutella</taxon>
    </lineage>
</organism>
<feature type="compositionally biased region" description="Polar residues" evidence="1">
    <location>
        <begin position="198"/>
        <end position="207"/>
    </location>
</feature>
<name>A0A0F8A1V0_9HYPO</name>